<feature type="transmembrane region" description="Helical" evidence="6">
    <location>
        <begin position="107"/>
        <end position="126"/>
    </location>
</feature>
<keyword evidence="2 5" id="KW-0812">Transmembrane</keyword>
<evidence type="ECO:0000256" key="1">
    <source>
        <dbReference type="ARBA" id="ARBA00004141"/>
    </source>
</evidence>
<keyword evidence="3 6" id="KW-1133">Transmembrane helix</keyword>
<feature type="transmembrane region" description="Helical" evidence="6">
    <location>
        <begin position="292"/>
        <end position="311"/>
    </location>
</feature>
<evidence type="ECO:0000256" key="4">
    <source>
        <dbReference type="ARBA" id="ARBA00023136"/>
    </source>
</evidence>
<comment type="subcellular location">
    <subcellularLocation>
        <location evidence="5">Cell membrane</location>
        <topology evidence="5">Multi-pass membrane protein</topology>
    </subcellularLocation>
    <subcellularLocation>
        <location evidence="1">Membrane</location>
        <topology evidence="1">Multi-pass membrane protein</topology>
    </subcellularLocation>
</comment>
<feature type="transmembrane region" description="Helical" evidence="6">
    <location>
        <begin position="258"/>
        <end position="280"/>
    </location>
</feature>
<keyword evidence="8" id="KW-1185">Reference proteome</keyword>
<feature type="transmembrane region" description="Helical" evidence="6">
    <location>
        <begin position="138"/>
        <end position="160"/>
    </location>
</feature>
<comment type="similarity">
    <text evidence="5">Belongs to the complex I subunit 1 family.</text>
</comment>
<dbReference type="EMBL" id="BAAAZT010000073">
    <property type="protein sequence ID" value="GAA3907722.1"/>
    <property type="molecule type" value="Genomic_DNA"/>
</dbReference>
<sequence>MAASVMLEQLFWPPVLVFAVLGGGVYLWAVLDGLAARLLGPPQAQSVWLSPLSRGAWLLVQQANTTEAPDLWGWRLAPALYLALAAVGLALVPWSRDWVATDLATSLVLWGSVEALATVVIFLHGWSANSHFALMGAYRYVALGLSYLLISMFVLIGAALPAESLALTQIVTSQEDVWNIVRQPLGLPLFLLVGLALTFRGPFNLADTRDMAGGTGVAVSGPPRLVWALARSAMLVAFSGIAATVFLGGWLGPWLPGPLWVVLKMLAVLAVLAGLGRWFAVVSPSRCLSLMWLVLLPLSFVDLVWAGVVALL</sequence>
<organism evidence="7 8">
    <name type="scientific">Halomonas cibimaris</name>
    <dbReference type="NCBI Taxonomy" id="657012"/>
    <lineage>
        <taxon>Bacteria</taxon>
        <taxon>Pseudomonadati</taxon>
        <taxon>Pseudomonadota</taxon>
        <taxon>Gammaproteobacteria</taxon>
        <taxon>Oceanospirillales</taxon>
        <taxon>Halomonadaceae</taxon>
        <taxon>Halomonas</taxon>
    </lineage>
</organism>
<dbReference type="PANTHER" id="PTHR11432">
    <property type="entry name" value="NADH DEHYDROGENASE SUBUNIT 1"/>
    <property type="match status" value="1"/>
</dbReference>
<feature type="transmembrane region" description="Helical" evidence="6">
    <location>
        <begin position="233"/>
        <end position="252"/>
    </location>
</feature>
<comment type="caution">
    <text evidence="7">The sequence shown here is derived from an EMBL/GenBank/DDBJ whole genome shotgun (WGS) entry which is preliminary data.</text>
</comment>
<keyword evidence="4 6" id="KW-0472">Membrane</keyword>
<keyword evidence="5" id="KW-0520">NAD</keyword>
<evidence type="ECO:0000256" key="2">
    <source>
        <dbReference type="ARBA" id="ARBA00022692"/>
    </source>
</evidence>
<feature type="transmembrane region" description="Helical" evidence="6">
    <location>
        <begin position="12"/>
        <end position="31"/>
    </location>
</feature>
<gene>
    <name evidence="7" type="ORF">GCM10022228_17600</name>
</gene>
<reference evidence="8" key="1">
    <citation type="journal article" date="2019" name="Int. J. Syst. Evol. Microbiol.">
        <title>The Global Catalogue of Microorganisms (GCM) 10K type strain sequencing project: providing services to taxonomists for standard genome sequencing and annotation.</title>
        <authorList>
            <consortium name="The Broad Institute Genomics Platform"/>
            <consortium name="The Broad Institute Genome Sequencing Center for Infectious Disease"/>
            <person name="Wu L."/>
            <person name="Ma J."/>
        </authorList>
    </citation>
    <scope>NUCLEOTIDE SEQUENCE [LARGE SCALE GENOMIC DNA]</scope>
    <source>
        <strain evidence="8">JCM 16914</strain>
    </source>
</reference>
<evidence type="ECO:0000313" key="8">
    <source>
        <dbReference type="Proteomes" id="UP001500133"/>
    </source>
</evidence>
<evidence type="ECO:0000256" key="6">
    <source>
        <dbReference type="SAM" id="Phobius"/>
    </source>
</evidence>
<feature type="transmembrane region" description="Helical" evidence="6">
    <location>
        <begin position="180"/>
        <end position="199"/>
    </location>
</feature>
<evidence type="ECO:0008006" key="9">
    <source>
        <dbReference type="Google" id="ProtNLM"/>
    </source>
</evidence>
<dbReference type="InterPro" id="IPR001694">
    <property type="entry name" value="NADH_UbQ_OxRdtase_su1/FPO"/>
</dbReference>
<dbReference type="PANTHER" id="PTHR11432:SF3">
    <property type="entry name" value="NADH-UBIQUINONE OXIDOREDUCTASE CHAIN 1"/>
    <property type="match status" value="1"/>
</dbReference>
<accession>A0ABP7LVB8</accession>
<dbReference type="Proteomes" id="UP001500133">
    <property type="component" value="Unassembled WGS sequence"/>
</dbReference>
<protein>
    <recommendedName>
        <fullName evidence="9">NADH-quinone oxidoreductase subunit H</fullName>
    </recommendedName>
</protein>
<name>A0ABP7LVB8_9GAMM</name>
<feature type="transmembrane region" description="Helical" evidence="6">
    <location>
        <begin position="76"/>
        <end position="95"/>
    </location>
</feature>
<proteinExistence type="inferred from homology"/>
<evidence type="ECO:0000256" key="3">
    <source>
        <dbReference type="ARBA" id="ARBA00022989"/>
    </source>
</evidence>
<evidence type="ECO:0000313" key="7">
    <source>
        <dbReference type="EMBL" id="GAA3907722.1"/>
    </source>
</evidence>
<dbReference type="RefSeq" id="WP_344704437.1">
    <property type="nucleotide sequence ID" value="NZ_BAAAZT010000073.1"/>
</dbReference>
<evidence type="ECO:0000256" key="5">
    <source>
        <dbReference type="RuleBase" id="RU000471"/>
    </source>
</evidence>
<dbReference type="Pfam" id="PF00146">
    <property type="entry name" value="NADHdh"/>
    <property type="match status" value="1"/>
</dbReference>